<organism evidence="11 12">
    <name type="scientific">Curtobacterium herbarum</name>
    <dbReference type="NCBI Taxonomy" id="150122"/>
    <lineage>
        <taxon>Bacteria</taxon>
        <taxon>Bacillati</taxon>
        <taxon>Actinomycetota</taxon>
        <taxon>Actinomycetes</taxon>
        <taxon>Micrococcales</taxon>
        <taxon>Microbacteriaceae</taxon>
        <taxon>Curtobacterium</taxon>
    </lineage>
</organism>
<evidence type="ECO:0000313" key="12">
    <source>
        <dbReference type="Proteomes" id="UP001501742"/>
    </source>
</evidence>
<evidence type="ECO:0000256" key="7">
    <source>
        <dbReference type="ARBA" id="ARBA00040167"/>
    </source>
</evidence>
<feature type="domain" description="Tetrapyrrole biosynthesis uroporphyrinogen III synthase" evidence="10">
    <location>
        <begin position="12"/>
        <end position="245"/>
    </location>
</feature>
<dbReference type="InterPro" id="IPR039793">
    <property type="entry name" value="UROS/Hem4"/>
</dbReference>
<comment type="pathway">
    <text evidence="1 9">Porphyrin-containing compound metabolism; protoporphyrin-IX biosynthesis; coproporphyrinogen-III from 5-aminolevulinate: step 3/4.</text>
</comment>
<evidence type="ECO:0000256" key="8">
    <source>
        <dbReference type="ARBA" id="ARBA00048617"/>
    </source>
</evidence>
<evidence type="ECO:0000256" key="5">
    <source>
        <dbReference type="ARBA" id="ARBA00023244"/>
    </source>
</evidence>
<keyword evidence="12" id="KW-1185">Reference proteome</keyword>
<comment type="catalytic activity">
    <reaction evidence="8 9">
        <text>hydroxymethylbilane = uroporphyrinogen III + H2O</text>
        <dbReference type="Rhea" id="RHEA:18965"/>
        <dbReference type="ChEBI" id="CHEBI:15377"/>
        <dbReference type="ChEBI" id="CHEBI:57308"/>
        <dbReference type="ChEBI" id="CHEBI:57845"/>
        <dbReference type="EC" id="4.2.1.75"/>
    </reaction>
</comment>
<evidence type="ECO:0000259" key="10">
    <source>
        <dbReference type="Pfam" id="PF02602"/>
    </source>
</evidence>
<dbReference type="PANTHER" id="PTHR38042">
    <property type="entry name" value="UROPORPHYRINOGEN-III SYNTHASE, CHLOROPLASTIC"/>
    <property type="match status" value="1"/>
</dbReference>
<sequence length="262" mass="26005">MLVPRGGAWGDRVAESARARGLDPVVVPLITDEPPADTGALDAAIAELAAAAAAASAAAAVAGAGAPGAARPAAPWLVVTSATTVRVLVGRMAGLPSGVRVAAVGTATARAARAAGWPVDLVPDDASAAGLVAALPDTVGLVVHPRSDLAAPTLADGLRERDIPVVDVVAYRTVGTGDEPLTLDPAPDVVLVTSGSVAREVARRLTPLAPRTRIACIGPGTATETRAAGLPVHVVAAERSAEALLDAVVESLAPHPEQEGHS</sequence>
<dbReference type="Pfam" id="PF02602">
    <property type="entry name" value="HEM4"/>
    <property type="match status" value="1"/>
</dbReference>
<dbReference type="InterPro" id="IPR003754">
    <property type="entry name" value="4pyrrol_synth_uPrphyn_synth"/>
</dbReference>
<proteinExistence type="inferred from homology"/>
<comment type="similarity">
    <text evidence="2 9">Belongs to the uroporphyrinogen-III synthase family.</text>
</comment>
<dbReference type="RefSeq" id="WP_204610409.1">
    <property type="nucleotide sequence ID" value="NZ_JAFBBT010000001.1"/>
</dbReference>
<dbReference type="CDD" id="cd06578">
    <property type="entry name" value="HemD"/>
    <property type="match status" value="1"/>
</dbReference>
<dbReference type="PANTHER" id="PTHR38042:SF1">
    <property type="entry name" value="UROPORPHYRINOGEN-III SYNTHASE, CHLOROPLASTIC"/>
    <property type="match status" value="1"/>
</dbReference>
<dbReference type="EMBL" id="BAAAJX010000005">
    <property type="protein sequence ID" value="GAA1493262.1"/>
    <property type="molecule type" value="Genomic_DNA"/>
</dbReference>
<dbReference type="Gene3D" id="3.40.50.10090">
    <property type="match status" value="2"/>
</dbReference>
<evidence type="ECO:0000256" key="2">
    <source>
        <dbReference type="ARBA" id="ARBA00008133"/>
    </source>
</evidence>
<reference evidence="12" key="1">
    <citation type="journal article" date="2019" name="Int. J. Syst. Evol. Microbiol.">
        <title>The Global Catalogue of Microorganisms (GCM) 10K type strain sequencing project: providing services to taxonomists for standard genome sequencing and annotation.</title>
        <authorList>
            <consortium name="The Broad Institute Genomics Platform"/>
            <consortium name="The Broad Institute Genome Sequencing Center for Infectious Disease"/>
            <person name="Wu L."/>
            <person name="Ma J."/>
        </authorList>
    </citation>
    <scope>NUCLEOTIDE SEQUENCE [LARGE SCALE GENOMIC DNA]</scope>
    <source>
        <strain evidence="12">JCM 12140</strain>
    </source>
</reference>
<evidence type="ECO:0000256" key="9">
    <source>
        <dbReference type="RuleBase" id="RU366031"/>
    </source>
</evidence>
<gene>
    <name evidence="11" type="ORF">GCM10009627_16080</name>
</gene>
<evidence type="ECO:0000256" key="1">
    <source>
        <dbReference type="ARBA" id="ARBA00004772"/>
    </source>
</evidence>
<dbReference type="EC" id="4.2.1.75" evidence="3 9"/>
<evidence type="ECO:0000313" key="11">
    <source>
        <dbReference type="EMBL" id="GAA1493262.1"/>
    </source>
</evidence>
<protein>
    <recommendedName>
        <fullName evidence="7 9">Uroporphyrinogen-III synthase</fullName>
        <ecNumber evidence="3 9">4.2.1.75</ecNumber>
    </recommendedName>
</protein>
<name>A0ABP4K7R1_9MICO</name>
<evidence type="ECO:0000256" key="6">
    <source>
        <dbReference type="ARBA" id="ARBA00037589"/>
    </source>
</evidence>
<evidence type="ECO:0000256" key="3">
    <source>
        <dbReference type="ARBA" id="ARBA00013109"/>
    </source>
</evidence>
<accession>A0ABP4K7R1</accession>
<dbReference type="InterPro" id="IPR036108">
    <property type="entry name" value="4pyrrol_syn_uPrphyn_synt_sf"/>
</dbReference>
<comment type="caution">
    <text evidence="11">The sequence shown here is derived from an EMBL/GenBank/DDBJ whole genome shotgun (WGS) entry which is preliminary data.</text>
</comment>
<keyword evidence="4 9" id="KW-0456">Lyase</keyword>
<dbReference type="Proteomes" id="UP001501742">
    <property type="component" value="Unassembled WGS sequence"/>
</dbReference>
<keyword evidence="5 9" id="KW-0627">Porphyrin biosynthesis</keyword>
<evidence type="ECO:0000256" key="4">
    <source>
        <dbReference type="ARBA" id="ARBA00023239"/>
    </source>
</evidence>
<dbReference type="SUPFAM" id="SSF69618">
    <property type="entry name" value="HemD-like"/>
    <property type="match status" value="1"/>
</dbReference>
<comment type="function">
    <text evidence="6 9">Catalyzes cyclization of the linear tetrapyrrole, hydroxymethylbilane, to the macrocyclic uroporphyrinogen III.</text>
</comment>